<dbReference type="RefSeq" id="WP_017438883.1">
    <property type="nucleotide sequence ID" value="NZ_CP023687.1"/>
</dbReference>
<keyword evidence="1" id="KW-0433">Leucine-rich repeat</keyword>
<dbReference type="PANTHER" id="PTHR48051">
    <property type="match status" value="1"/>
</dbReference>
<dbReference type="PROSITE" id="PS51450">
    <property type="entry name" value="LRR"/>
    <property type="match status" value="1"/>
</dbReference>
<keyword evidence="2" id="KW-0677">Repeat</keyword>
<keyword evidence="5" id="KW-1185">Reference proteome</keyword>
<dbReference type="EMBL" id="CP127363">
    <property type="protein sequence ID" value="WIY47574.1"/>
    <property type="molecule type" value="Genomic_DNA"/>
</dbReference>
<reference evidence="4 5" key="1">
    <citation type="submission" date="2023-06" db="EMBL/GenBank/DDBJ databases">
        <authorList>
            <person name="Ham H."/>
            <person name="Park D.S."/>
        </authorList>
    </citation>
    <scope>NUCLEOTIDE SEQUENCE [LARGE SCALE GENOMIC DNA]</scope>
    <source>
        <strain evidence="4 5">KACC 17005</strain>
    </source>
</reference>
<evidence type="ECO:0000256" key="2">
    <source>
        <dbReference type="ARBA" id="ARBA00022737"/>
    </source>
</evidence>
<evidence type="ECO:0000256" key="1">
    <source>
        <dbReference type="ARBA" id="ARBA00022614"/>
    </source>
</evidence>
<dbReference type="PROSITE" id="PS51459">
    <property type="entry name" value="FIDO"/>
    <property type="match status" value="1"/>
</dbReference>
<evidence type="ECO:0000259" key="3">
    <source>
        <dbReference type="PROSITE" id="PS51459"/>
    </source>
</evidence>
<dbReference type="Gene3D" id="1.10.3290.10">
    <property type="entry name" value="Fido-like domain"/>
    <property type="match status" value="1"/>
</dbReference>
<sequence length="523" mass="57541">MLDTGSASRRDSSAGGSALTAAEIRQLLSQGKSRQKVVLGRLLEAWAGPLSVKTKILKAHAQDSEMLKLERENISSLPNGISLLPRLRIINLNGNPSLQELPSDLVHAPALERIQANECDLRKLPENIGEARALIMLDVNDNRQLEALPGSMADLQNLEVIEAARCDLTRLPEGGFGPAVTRISLQHNPRLDRLPEKFASGPSIKHLDLEGCSLTHIPAGVASLPELKWLNLGKNAGLQHIPPLLDLKRVHVVTRGSQIRLMDLVLSQPISPEVRKEYERRFRKAQKYWSTIQKRIATGGANVSQKARAARLDVDRARAGVSDTARSTLLAGRNWEAADRQVRQWVEQGYPLDTEHLKQLNALLGRDVQPFGDPEAVEKFEARFGEFRRMPTGFPQDGSRALVVDEREVGAEMAHFDEWFEQASAQVAQGRMNPAELSAATVQRLISIHPFADANGRTARLAGDWVLMSHGLPPAASPKKLIIVFSEGRNFEGPEQALASTIQGLANTVEMYGRHLGLKIKAP</sequence>
<dbReference type="SUPFAM" id="SSF140931">
    <property type="entry name" value="Fic-like"/>
    <property type="match status" value="1"/>
</dbReference>
<dbReference type="InterPro" id="IPR036597">
    <property type="entry name" value="Fido-like_dom_sf"/>
</dbReference>
<dbReference type="Gene3D" id="3.80.10.10">
    <property type="entry name" value="Ribonuclease Inhibitor"/>
    <property type="match status" value="1"/>
</dbReference>
<dbReference type="Pfam" id="PF02661">
    <property type="entry name" value="Fic"/>
    <property type="match status" value="1"/>
</dbReference>
<gene>
    <name evidence="4" type="primary">xopAC</name>
    <name evidence="4" type="ORF">QRO08_17255</name>
</gene>
<protein>
    <submittedName>
        <fullName evidence="4">XopAC/AvrAC family type III secretion system effector</fullName>
    </submittedName>
</protein>
<dbReference type="InterPro" id="IPR053674">
    <property type="entry name" value="RLCK_Uridylyltransferase"/>
</dbReference>
<dbReference type="InterPro" id="IPR050216">
    <property type="entry name" value="LRR_domain-containing"/>
</dbReference>
<dbReference type="Proteomes" id="UP001242732">
    <property type="component" value="Chromosome"/>
</dbReference>
<dbReference type="InterPro" id="IPR032675">
    <property type="entry name" value="LRR_dom_sf"/>
</dbReference>
<dbReference type="InterPro" id="IPR003812">
    <property type="entry name" value="Fido"/>
</dbReference>
<organism evidence="4 5">
    <name type="scientific">Paracidovorax citrulli</name>
    <name type="common">Acidovorax citrulli</name>
    <dbReference type="NCBI Taxonomy" id="80869"/>
    <lineage>
        <taxon>Bacteria</taxon>
        <taxon>Pseudomonadati</taxon>
        <taxon>Pseudomonadota</taxon>
        <taxon>Betaproteobacteria</taxon>
        <taxon>Burkholderiales</taxon>
        <taxon>Comamonadaceae</taxon>
        <taxon>Paracidovorax</taxon>
    </lineage>
</organism>
<dbReference type="PANTHER" id="PTHR48051:SF46">
    <property type="entry name" value="LEUCINE RICH REPEAT-CONTAINING DOMAIN PROTEIN"/>
    <property type="match status" value="1"/>
</dbReference>
<feature type="domain" description="Fido" evidence="3">
    <location>
        <begin position="352"/>
        <end position="504"/>
    </location>
</feature>
<name>A0ABY9ALC9_PARCI</name>
<proteinExistence type="predicted"/>
<accession>A0ABY9ALC9</accession>
<dbReference type="GeneID" id="79791182"/>
<dbReference type="InterPro" id="IPR001611">
    <property type="entry name" value="Leu-rich_rpt"/>
</dbReference>
<dbReference type="NCBIfam" id="NF041381">
    <property type="entry name" value="XopAC"/>
    <property type="match status" value="1"/>
</dbReference>
<dbReference type="SUPFAM" id="SSF52058">
    <property type="entry name" value="L domain-like"/>
    <property type="match status" value="1"/>
</dbReference>
<evidence type="ECO:0000313" key="5">
    <source>
        <dbReference type="Proteomes" id="UP001242732"/>
    </source>
</evidence>
<evidence type="ECO:0000313" key="4">
    <source>
        <dbReference type="EMBL" id="WIY47574.1"/>
    </source>
</evidence>